<protein>
    <submittedName>
        <fullName evidence="3">Flagellar protein FlgN</fullName>
    </submittedName>
</protein>
<accession>A0ABN1IZ43</accession>
<keyword evidence="3" id="KW-0966">Cell projection</keyword>
<evidence type="ECO:0000256" key="1">
    <source>
        <dbReference type="ARBA" id="ARBA00022795"/>
    </source>
</evidence>
<keyword evidence="1" id="KW-1005">Bacterial flagellum biogenesis</keyword>
<name>A0ABN1IZ43_9CLOT</name>
<comment type="caution">
    <text evidence="3">The sequence shown here is derived from an EMBL/GenBank/DDBJ whole genome shotgun (WGS) entry which is preliminary data.</text>
</comment>
<dbReference type="Pfam" id="PF05130">
    <property type="entry name" value="FlgN"/>
    <property type="match status" value="1"/>
</dbReference>
<sequence>MIEKLNNIMKDEILSLEKLLGALDKQHEYVVKNEILKLEKVVEEIEECNREIAKWEMERRNLTKGKTMSSIVEELKDMEIEKNYRKMRTLLEELNVQKDANEMLIKQGLGFTTRMLQILNPDRSAKTYSPYGKMK</sequence>
<gene>
    <name evidence="3" type="ORF">GCM10008905_18120</name>
</gene>
<dbReference type="Gene3D" id="1.20.58.300">
    <property type="entry name" value="FlgN-like"/>
    <property type="match status" value="1"/>
</dbReference>
<dbReference type="SUPFAM" id="SSF140566">
    <property type="entry name" value="FlgN-like"/>
    <property type="match status" value="1"/>
</dbReference>
<evidence type="ECO:0000313" key="4">
    <source>
        <dbReference type="Proteomes" id="UP001500339"/>
    </source>
</evidence>
<feature type="coiled-coil region" evidence="2">
    <location>
        <begin position="31"/>
        <end position="65"/>
    </location>
</feature>
<dbReference type="InterPro" id="IPR007809">
    <property type="entry name" value="FlgN-like"/>
</dbReference>
<evidence type="ECO:0000256" key="2">
    <source>
        <dbReference type="SAM" id="Coils"/>
    </source>
</evidence>
<keyword evidence="2" id="KW-0175">Coiled coil</keyword>
<dbReference type="EMBL" id="BAAACF010000001">
    <property type="protein sequence ID" value="GAA0724355.1"/>
    <property type="molecule type" value="Genomic_DNA"/>
</dbReference>
<reference evidence="3 4" key="1">
    <citation type="journal article" date="2019" name="Int. J. Syst. Evol. Microbiol.">
        <title>The Global Catalogue of Microorganisms (GCM) 10K type strain sequencing project: providing services to taxonomists for standard genome sequencing and annotation.</title>
        <authorList>
            <consortium name="The Broad Institute Genomics Platform"/>
            <consortium name="The Broad Institute Genome Sequencing Center for Infectious Disease"/>
            <person name="Wu L."/>
            <person name="Ma J."/>
        </authorList>
    </citation>
    <scope>NUCLEOTIDE SEQUENCE [LARGE SCALE GENOMIC DNA]</scope>
    <source>
        <strain evidence="3 4">JCM 1405</strain>
    </source>
</reference>
<dbReference type="InterPro" id="IPR036679">
    <property type="entry name" value="FlgN-like_sf"/>
</dbReference>
<keyword evidence="3" id="KW-0969">Cilium</keyword>
<evidence type="ECO:0000313" key="3">
    <source>
        <dbReference type="EMBL" id="GAA0724355.1"/>
    </source>
</evidence>
<keyword evidence="4" id="KW-1185">Reference proteome</keyword>
<dbReference type="RefSeq" id="WP_343768989.1">
    <property type="nucleotide sequence ID" value="NZ_BAAACF010000001.1"/>
</dbReference>
<proteinExistence type="predicted"/>
<organism evidence="3 4">
    <name type="scientific">Clostridium malenominatum</name>
    <dbReference type="NCBI Taxonomy" id="1539"/>
    <lineage>
        <taxon>Bacteria</taxon>
        <taxon>Bacillati</taxon>
        <taxon>Bacillota</taxon>
        <taxon>Clostridia</taxon>
        <taxon>Eubacteriales</taxon>
        <taxon>Clostridiaceae</taxon>
        <taxon>Clostridium</taxon>
    </lineage>
</organism>
<keyword evidence="3" id="KW-0282">Flagellum</keyword>
<dbReference type="Proteomes" id="UP001500339">
    <property type="component" value="Unassembled WGS sequence"/>
</dbReference>